<dbReference type="PANTHER" id="PTHR42747">
    <property type="entry name" value="NITRONATE MONOOXYGENASE-RELATED"/>
    <property type="match status" value="1"/>
</dbReference>
<gene>
    <name evidence="12" type="ORF">CR105_01545</name>
</gene>
<keyword evidence="5" id="KW-0288">FMN</keyword>
<keyword evidence="4" id="KW-0285">Flavoprotein</keyword>
<keyword evidence="12" id="KW-0223">Dioxygenase</keyword>
<evidence type="ECO:0000256" key="7">
    <source>
        <dbReference type="ARBA" id="ARBA00023002"/>
    </source>
</evidence>
<dbReference type="Pfam" id="PF03060">
    <property type="entry name" value="NMO"/>
    <property type="match status" value="1"/>
</dbReference>
<keyword evidence="6" id="KW-0547">Nucleotide-binding</keyword>
<name>A0A2G8TLD1_9BURK</name>
<dbReference type="AlphaFoldDB" id="A0A2G8TLD1"/>
<evidence type="ECO:0000256" key="8">
    <source>
        <dbReference type="ARBA" id="ARBA00023033"/>
    </source>
</evidence>
<evidence type="ECO:0000256" key="6">
    <source>
        <dbReference type="ARBA" id="ARBA00022741"/>
    </source>
</evidence>
<comment type="caution">
    <text evidence="12">The sequence shown here is derived from an EMBL/GenBank/DDBJ whole genome shotgun (WGS) entry which is preliminary data.</text>
</comment>
<evidence type="ECO:0000256" key="2">
    <source>
        <dbReference type="ARBA" id="ARBA00009881"/>
    </source>
</evidence>
<evidence type="ECO:0000256" key="1">
    <source>
        <dbReference type="ARBA" id="ARBA00001917"/>
    </source>
</evidence>
<keyword evidence="13" id="KW-1185">Reference proteome</keyword>
<evidence type="ECO:0000256" key="3">
    <source>
        <dbReference type="ARBA" id="ARBA00022575"/>
    </source>
</evidence>
<dbReference type="EMBL" id="PDOC01000001">
    <property type="protein sequence ID" value="PIL46861.1"/>
    <property type="molecule type" value="Genomic_DNA"/>
</dbReference>
<proteinExistence type="inferred from homology"/>
<dbReference type="Gene3D" id="3.20.20.70">
    <property type="entry name" value="Aldolase class I"/>
    <property type="match status" value="1"/>
</dbReference>
<dbReference type="FunFam" id="3.20.20.70:FF:000154">
    <property type="entry name" value="Probable nitronate monooxygenase"/>
    <property type="match status" value="1"/>
</dbReference>
<dbReference type="Proteomes" id="UP000230390">
    <property type="component" value="Unassembled WGS sequence"/>
</dbReference>
<dbReference type="GO" id="GO:0009636">
    <property type="term" value="P:response to toxic substance"/>
    <property type="evidence" value="ECO:0007669"/>
    <property type="project" value="UniProtKB-KW"/>
</dbReference>
<evidence type="ECO:0000313" key="12">
    <source>
        <dbReference type="EMBL" id="PIL46861.1"/>
    </source>
</evidence>
<sequence>MDVLSLMEFPIVQGPMAGGSCTPALVAGVSNAGGLGSLPGSLLSPAAIRDQVGQIRTMTDRPFQLNFFVQPTPAPSEQEVSAGVELLRPIWQSLGWTDLPVPAQWCQDFSAQFETLLELRPAAASFTFDILSASQVERLHSAGIAVIGTITTVDEARAWEAIGADAVVASGVEAGGHRGTFLGPQEEATLSARQLWPLVAEAVRIPVIAAGGIMTGVDIREALSLGAKAVQMGTAFLVTDESGIHPAYKQKLLSGHGLTTRLTRSFSGRYARGVENRFMEQMESVETQVPAYPVQNALTASIRAAAAKSGDTELMSLWAGAEVGRARALSVAQLMQTLVAEMRPT</sequence>
<organism evidence="12 13">
    <name type="scientific">Massilia eurypsychrophila</name>
    <dbReference type="NCBI Taxonomy" id="1485217"/>
    <lineage>
        <taxon>Bacteria</taxon>
        <taxon>Pseudomonadati</taxon>
        <taxon>Pseudomonadota</taxon>
        <taxon>Betaproteobacteria</taxon>
        <taxon>Burkholderiales</taxon>
        <taxon>Oxalobacteraceae</taxon>
        <taxon>Telluria group</taxon>
        <taxon>Massilia</taxon>
    </lineage>
</organism>
<dbReference type="PANTHER" id="PTHR42747:SF3">
    <property type="entry name" value="NITRONATE MONOOXYGENASE-RELATED"/>
    <property type="match status" value="1"/>
</dbReference>
<dbReference type="InterPro" id="IPR004136">
    <property type="entry name" value="NMO"/>
</dbReference>
<dbReference type="GO" id="GO:0018580">
    <property type="term" value="F:nitronate monooxygenase activity"/>
    <property type="evidence" value="ECO:0007669"/>
    <property type="project" value="InterPro"/>
</dbReference>
<dbReference type="InterPro" id="IPR013785">
    <property type="entry name" value="Aldolase_TIM"/>
</dbReference>
<keyword evidence="3" id="KW-0216">Detoxification</keyword>
<evidence type="ECO:0000256" key="10">
    <source>
        <dbReference type="ARBA" id="ARBA00049401"/>
    </source>
</evidence>
<dbReference type="GO" id="GO:0051213">
    <property type="term" value="F:dioxygenase activity"/>
    <property type="evidence" value="ECO:0007669"/>
    <property type="project" value="UniProtKB-KW"/>
</dbReference>
<comment type="catalytic activity">
    <reaction evidence="10">
        <text>3 propionate 3-nitronate + 3 O2 + H2O = 3 3-oxopropanoate + 2 nitrate + nitrite + H2O2 + 3 H(+)</text>
        <dbReference type="Rhea" id="RHEA:57332"/>
        <dbReference type="ChEBI" id="CHEBI:15377"/>
        <dbReference type="ChEBI" id="CHEBI:15378"/>
        <dbReference type="ChEBI" id="CHEBI:15379"/>
        <dbReference type="ChEBI" id="CHEBI:16240"/>
        <dbReference type="ChEBI" id="CHEBI:16301"/>
        <dbReference type="ChEBI" id="CHEBI:17632"/>
        <dbReference type="ChEBI" id="CHEBI:33190"/>
        <dbReference type="ChEBI" id="CHEBI:136067"/>
    </reaction>
</comment>
<evidence type="ECO:0000256" key="4">
    <source>
        <dbReference type="ARBA" id="ARBA00022630"/>
    </source>
</evidence>
<keyword evidence="7" id="KW-0560">Oxidoreductase</keyword>
<keyword evidence="8" id="KW-0503">Monooxygenase</keyword>
<evidence type="ECO:0000256" key="9">
    <source>
        <dbReference type="ARBA" id="ARBA00031155"/>
    </source>
</evidence>
<evidence type="ECO:0000313" key="13">
    <source>
        <dbReference type="Proteomes" id="UP000230390"/>
    </source>
</evidence>
<evidence type="ECO:0000256" key="5">
    <source>
        <dbReference type="ARBA" id="ARBA00022643"/>
    </source>
</evidence>
<reference evidence="12 13" key="1">
    <citation type="submission" date="2017-10" db="EMBL/GenBank/DDBJ databases">
        <title>Massilia psychrophilum sp. nov., a novel purple-pigmented bacterium isolated from Tianshan glacier, Xinjiang Municipality, China.</title>
        <authorList>
            <person name="Wang H."/>
        </authorList>
    </citation>
    <scope>NUCLEOTIDE SEQUENCE [LARGE SCALE GENOMIC DNA]</scope>
    <source>
        <strain evidence="12 13">JCM 30074</strain>
    </source>
</reference>
<evidence type="ECO:0000256" key="11">
    <source>
        <dbReference type="ARBA" id="ARBA00067136"/>
    </source>
</evidence>
<dbReference type="OrthoDB" id="9778912at2"/>
<dbReference type="GO" id="GO:0000166">
    <property type="term" value="F:nucleotide binding"/>
    <property type="evidence" value="ECO:0007669"/>
    <property type="project" value="UniProtKB-KW"/>
</dbReference>
<accession>A0A2G8TLD1</accession>
<dbReference type="SUPFAM" id="SSF51412">
    <property type="entry name" value="Inosine monophosphate dehydrogenase (IMPDH)"/>
    <property type="match status" value="1"/>
</dbReference>
<protein>
    <recommendedName>
        <fullName evidence="11">Nitronate monooxygenase</fullName>
    </recommendedName>
    <alternativeName>
        <fullName evidence="9">Propionate 3-nitronate monooxygenase</fullName>
    </alternativeName>
</protein>
<dbReference type="CDD" id="cd04730">
    <property type="entry name" value="NPD_like"/>
    <property type="match status" value="1"/>
</dbReference>
<comment type="similarity">
    <text evidence="2">Belongs to the nitronate monooxygenase family. NMO class I subfamily.</text>
</comment>
<comment type="cofactor">
    <cofactor evidence="1">
        <name>FMN</name>
        <dbReference type="ChEBI" id="CHEBI:58210"/>
    </cofactor>
</comment>